<reference evidence="10 11" key="1">
    <citation type="submission" date="2017-09" db="EMBL/GenBank/DDBJ databases">
        <title>Genome sequencing of Besnoitia besnoiti strain Bb-Ger1.</title>
        <authorList>
            <person name="Schares G."/>
            <person name="Venepally P."/>
            <person name="Lorenzi H.A."/>
        </authorList>
    </citation>
    <scope>NUCLEOTIDE SEQUENCE [LARGE SCALE GENOMIC DNA]</scope>
    <source>
        <strain evidence="10 11">Bb-Ger1</strain>
    </source>
</reference>
<feature type="transmembrane region" description="Helical" evidence="7">
    <location>
        <begin position="243"/>
        <end position="274"/>
    </location>
</feature>
<evidence type="ECO:0000256" key="8">
    <source>
        <dbReference type="SAM" id="MobiDB-lite"/>
    </source>
</evidence>
<gene>
    <name evidence="10" type="ORF">BESB_004230</name>
</gene>
<evidence type="ECO:0000256" key="1">
    <source>
        <dbReference type="ARBA" id="ARBA00004141"/>
    </source>
</evidence>
<dbReference type="EMBL" id="NWUJ01000001">
    <property type="protein sequence ID" value="PFH38082.1"/>
    <property type="molecule type" value="Genomic_DNA"/>
</dbReference>
<dbReference type="GeneID" id="40305486"/>
<comment type="similarity">
    <text evidence="7">Belongs to the DHHC palmitoyltransferase family.</text>
</comment>
<accession>A0A2A9MQ65</accession>
<comment type="subcellular location">
    <subcellularLocation>
        <location evidence="1">Membrane</location>
        <topology evidence="1">Multi-pass membrane protein</topology>
    </subcellularLocation>
</comment>
<dbReference type="EC" id="2.3.1.225" evidence="7"/>
<dbReference type="GO" id="GO:0005783">
    <property type="term" value="C:endoplasmic reticulum"/>
    <property type="evidence" value="ECO:0007669"/>
    <property type="project" value="TreeGrafter"/>
</dbReference>
<dbReference type="PANTHER" id="PTHR22883">
    <property type="entry name" value="ZINC FINGER DHHC DOMAIN CONTAINING PROTEIN"/>
    <property type="match status" value="1"/>
</dbReference>
<evidence type="ECO:0000256" key="7">
    <source>
        <dbReference type="RuleBase" id="RU079119"/>
    </source>
</evidence>
<dbReference type="KEGG" id="bbes:BESB_004230"/>
<dbReference type="VEuPathDB" id="ToxoDB:BESB_004230"/>
<organism evidence="10 11">
    <name type="scientific">Besnoitia besnoiti</name>
    <name type="common">Apicomplexan protozoan</name>
    <dbReference type="NCBI Taxonomy" id="94643"/>
    <lineage>
        <taxon>Eukaryota</taxon>
        <taxon>Sar</taxon>
        <taxon>Alveolata</taxon>
        <taxon>Apicomplexa</taxon>
        <taxon>Conoidasida</taxon>
        <taxon>Coccidia</taxon>
        <taxon>Eucoccidiorida</taxon>
        <taxon>Eimeriorina</taxon>
        <taxon>Sarcocystidae</taxon>
        <taxon>Besnoitia</taxon>
    </lineage>
</organism>
<comment type="caution">
    <text evidence="10">The sequence shown here is derived from an EMBL/GenBank/DDBJ whole genome shotgun (WGS) entry which is preliminary data.</text>
</comment>
<dbReference type="Proteomes" id="UP000224006">
    <property type="component" value="Chromosome I"/>
</dbReference>
<evidence type="ECO:0000313" key="10">
    <source>
        <dbReference type="EMBL" id="PFH38082.1"/>
    </source>
</evidence>
<comment type="domain">
    <text evidence="7">The DHHC domain is required for palmitoyltransferase activity.</text>
</comment>
<dbReference type="STRING" id="94643.A0A2A9MQ65"/>
<feature type="transmembrane region" description="Helical" evidence="7">
    <location>
        <begin position="108"/>
        <end position="127"/>
    </location>
</feature>
<evidence type="ECO:0000256" key="4">
    <source>
        <dbReference type="ARBA" id="ARBA00022989"/>
    </source>
</evidence>
<dbReference type="GO" id="GO:0019706">
    <property type="term" value="F:protein-cysteine S-palmitoyltransferase activity"/>
    <property type="evidence" value="ECO:0007669"/>
    <property type="project" value="UniProtKB-EC"/>
</dbReference>
<evidence type="ECO:0000259" key="9">
    <source>
        <dbReference type="Pfam" id="PF01529"/>
    </source>
</evidence>
<evidence type="ECO:0000256" key="2">
    <source>
        <dbReference type="ARBA" id="ARBA00022679"/>
    </source>
</evidence>
<name>A0A2A9MQ65_BESBE</name>
<keyword evidence="2 7" id="KW-0808">Transferase</keyword>
<keyword evidence="4 7" id="KW-1133">Transmembrane helix</keyword>
<comment type="catalytic activity">
    <reaction evidence="7">
        <text>L-cysteinyl-[protein] + hexadecanoyl-CoA = S-hexadecanoyl-L-cysteinyl-[protein] + CoA</text>
        <dbReference type="Rhea" id="RHEA:36683"/>
        <dbReference type="Rhea" id="RHEA-COMP:10131"/>
        <dbReference type="Rhea" id="RHEA-COMP:11032"/>
        <dbReference type="ChEBI" id="CHEBI:29950"/>
        <dbReference type="ChEBI" id="CHEBI:57287"/>
        <dbReference type="ChEBI" id="CHEBI:57379"/>
        <dbReference type="ChEBI" id="CHEBI:74151"/>
        <dbReference type="EC" id="2.3.1.225"/>
    </reaction>
</comment>
<sequence>MCAASSASASSSSAAASSPPAGRPSASSPPACTADRLYALAAAHHPPRRCTVVDRSDSRPPDQEIRKNGLARPLQAFQILSWVCFGGDILLFYLLLIPSVSMAVQISVGLLFGLCALTVFACGWVATTLDPIDPIAFESGPYSLKPAPEVHPDMRECDVCGYVNERSKHCRVCNKCVDGFDHHCMWINNCVGDRNYKPFFALLVATALMTVLVVVVAVWCVVEEAVWGHAAPRWRDAYGWFEPVAYYCLVALPIALNVPLFALVGQLLALHIYLVRHHLTTFEYITLRVHEEQADQALETAGRPPSAKQKKHRAWAEWIVIDRRRLKKARKRGTLMRDISEISQCTPVGHPGLRHDDHDDGHELCGVYTAEGANNAPDSLLIDSPKKEHTSQVARAEGSSPAVGAEPSAVASPVPAAPSPALDDDGAPAGRMGSSGEKPAAQAA</sequence>
<evidence type="ECO:0000256" key="5">
    <source>
        <dbReference type="ARBA" id="ARBA00023136"/>
    </source>
</evidence>
<keyword evidence="3 7" id="KW-0812">Transmembrane</keyword>
<dbReference type="GO" id="GO:0016020">
    <property type="term" value="C:membrane"/>
    <property type="evidence" value="ECO:0007669"/>
    <property type="project" value="UniProtKB-SubCell"/>
</dbReference>
<feature type="transmembrane region" description="Helical" evidence="7">
    <location>
        <begin position="199"/>
        <end position="222"/>
    </location>
</feature>
<keyword evidence="6 7" id="KW-0012">Acyltransferase</keyword>
<protein>
    <recommendedName>
        <fullName evidence="7">Palmitoyltransferase</fullName>
        <ecNumber evidence="7">2.3.1.225</ecNumber>
    </recommendedName>
</protein>
<evidence type="ECO:0000256" key="6">
    <source>
        <dbReference type="ARBA" id="ARBA00023315"/>
    </source>
</evidence>
<dbReference type="PANTHER" id="PTHR22883:SF203">
    <property type="entry name" value="PALMITOYLTRANSFERASE"/>
    <property type="match status" value="1"/>
</dbReference>
<dbReference type="PROSITE" id="PS50216">
    <property type="entry name" value="DHHC"/>
    <property type="match status" value="1"/>
</dbReference>
<keyword evidence="5 7" id="KW-0472">Membrane</keyword>
<proteinExistence type="inferred from homology"/>
<dbReference type="GO" id="GO:0005794">
    <property type="term" value="C:Golgi apparatus"/>
    <property type="evidence" value="ECO:0007669"/>
    <property type="project" value="TreeGrafter"/>
</dbReference>
<evidence type="ECO:0000313" key="11">
    <source>
        <dbReference type="Proteomes" id="UP000224006"/>
    </source>
</evidence>
<evidence type="ECO:0000256" key="3">
    <source>
        <dbReference type="ARBA" id="ARBA00022692"/>
    </source>
</evidence>
<keyword evidence="11" id="KW-1185">Reference proteome</keyword>
<feature type="region of interest" description="Disordered" evidence="8">
    <location>
        <begin position="375"/>
        <end position="444"/>
    </location>
</feature>
<dbReference type="InterPro" id="IPR001594">
    <property type="entry name" value="Palmitoyltrfase_DHHC"/>
</dbReference>
<dbReference type="GO" id="GO:0006612">
    <property type="term" value="P:protein targeting to membrane"/>
    <property type="evidence" value="ECO:0007669"/>
    <property type="project" value="TreeGrafter"/>
</dbReference>
<feature type="domain" description="Palmitoyltransferase DHHC" evidence="9">
    <location>
        <begin position="157"/>
        <end position="286"/>
    </location>
</feature>
<feature type="transmembrane region" description="Helical" evidence="7">
    <location>
        <begin position="76"/>
        <end position="96"/>
    </location>
</feature>
<dbReference type="Pfam" id="PF01529">
    <property type="entry name" value="DHHC"/>
    <property type="match status" value="1"/>
</dbReference>
<dbReference type="RefSeq" id="XP_029222091.1">
    <property type="nucleotide sequence ID" value="XM_029359178.1"/>
</dbReference>
<dbReference type="OrthoDB" id="1924421at2759"/>
<feature type="region of interest" description="Disordered" evidence="8">
    <location>
        <begin position="1"/>
        <end position="30"/>
    </location>
</feature>
<feature type="compositionally biased region" description="Low complexity" evidence="8">
    <location>
        <begin position="398"/>
        <end position="414"/>
    </location>
</feature>
<dbReference type="AlphaFoldDB" id="A0A2A9MQ65"/>
<dbReference type="InterPro" id="IPR039859">
    <property type="entry name" value="PFA4/ZDH16/20/ERF2-like"/>
</dbReference>